<gene>
    <name evidence="1" type="ORF">M9H77_31601</name>
</gene>
<protein>
    <submittedName>
        <fullName evidence="1">Uncharacterized protein</fullName>
    </submittedName>
</protein>
<evidence type="ECO:0000313" key="1">
    <source>
        <dbReference type="EMBL" id="KAI5654414.1"/>
    </source>
</evidence>
<keyword evidence="2" id="KW-1185">Reference proteome</keyword>
<comment type="caution">
    <text evidence="1">The sequence shown here is derived from an EMBL/GenBank/DDBJ whole genome shotgun (WGS) entry which is preliminary data.</text>
</comment>
<proteinExistence type="predicted"/>
<sequence>MKNANVGKEGRGEEGRSSRGGKKGKSKQVSRSETPLDKFISKRKIALGHRVDLSDMGGMEIIPTLFHDIGWGSLLIVNELFYHMMLYEFYANMQRGKFYEFYNMTTQSSSTKCLPYGCFFTKVFQHFKITFFGLNDHIGIGKIYNQNTFKRLEFSRNEDGRLIRVGQEKDSENSKEEEKDEGNEPENMDEDEINEEEIRMEMRSKRRQEKMEKDSSSVDMGQESCVGVAPVLVKDRGMPDKRRAHWALDELIMPDHRV</sequence>
<dbReference type="EMBL" id="CM044707">
    <property type="protein sequence ID" value="KAI5654414.1"/>
    <property type="molecule type" value="Genomic_DNA"/>
</dbReference>
<reference evidence="2" key="1">
    <citation type="journal article" date="2023" name="Nat. Plants">
        <title>Single-cell RNA sequencing provides a high-resolution roadmap for understanding the multicellular compartmentation of specialized metabolism.</title>
        <authorList>
            <person name="Sun S."/>
            <person name="Shen X."/>
            <person name="Li Y."/>
            <person name="Li Y."/>
            <person name="Wang S."/>
            <person name="Li R."/>
            <person name="Zhang H."/>
            <person name="Shen G."/>
            <person name="Guo B."/>
            <person name="Wei J."/>
            <person name="Xu J."/>
            <person name="St-Pierre B."/>
            <person name="Chen S."/>
            <person name="Sun C."/>
        </authorList>
    </citation>
    <scope>NUCLEOTIDE SEQUENCE [LARGE SCALE GENOMIC DNA]</scope>
</reference>
<evidence type="ECO:0000313" key="2">
    <source>
        <dbReference type="Proteomes" id="UP001060085"/>
    </source>
</evidence>
<accession>A0ACC0A0W8</accession>
<name>A0ACC0A0W8_CATRO</name>
<dbReference type="Proteomes" id="UP001060085">
    <property type="component" value="Linkage Group LG07"/>
</dbReference>
<organism evidence="1 2">
    <name type="scientific">Catharanthus roseus</name>
    <name type="common">Madagascar periwinkle</name>
    <name type="synonym">Vinca rosea</name>
    <dbReference type="NCBI Taxonomy" id="4058"/>
    <lineage>
        <taxon>Eukaryota</taxon>
        <taxon>Viridiplantae</taxon>
        <taxon>Streptophyta</taxon>
        <taxon>Embryophyta</taxon>
        <taxon>Tracheophyta</taxon>
        <taxon>Spermatophyta</taxon>
        <taxon>Magnoliopsida</taxon>
        <taxon>eudicotyledons</taxon>
        <taxon>Gunneridae</taxon>
        <taxon>Pentapetalae</taxon>
        <taxon>asterids</taxon>
        <taxon>lamiids</taxon>
        <taxon>Gentianales</taxon>
        <taxon>Apocynaceae</taxon>
        <taxon>Rauvolfioideae</taxon>
        <taxon>Vinceae</taxon>
        <taxon>Catharanthinae</taxon>
        <taxon>Catharanthus</taxon>
    </lineage>
</organism>